<keyword evidence="2" id="KW-1185">Reference proteome</keyword>
<organism evidence="1 2">
    <name type="scientific">Caerostris darwini</name>
    <dbReference type="NCBI Taxonomy" id="1538125"/>
    <lineage>
        <taxon>Eukaryota</taxon>
        <taxon>Metazoa</taxon>
        <taxon>Ecdysozoa</taxon>
        <taxon>Arthropoda</taxon>
        <taxon>Chelicerata</taxon>
        <taxon>Arachnida</taxon>
        <taxon>Araneae</taxon>
        <taxon>Araneomorphae</taxon>
        <taxon>Entelegynae</taxon>
        <taxon>Araneoidea</taxon>
        <taxon>Araneidae</taxon>
        <taxon>Caerostris</taxon>
    </lineage>
</organism>
<sequence length="100" mass="11732">MSMMMVMMAVVIMVVMVMVIMVMMAMVIVVMMVMMAMVMMMVPCFQLSVGISVHIIADHNYRDNHADYCKRIHILFWKMVESEQTIKKGNFWSNISQQWD</sequence>
<dbReference type="EMBL" id="BPLQ01004688">
    <property type="protein sequence ID" value="GIY09835.1"/>
    <property type="molecule type" value="Genomic_DNA"/>
</dbReference>
<comment type="caution">
    <text evidence="1">The sequence shown here is derived from an EMBL/GenBank/DDBJ whole genome shotgun (WGS) entry which is preliminary data.</text>
</comment>
<protein>
    <submittedName>
        <fullName evidence="1">Uncharacterized protein</fullName>
    </submittedName>
</protein>
<name>A0AAV4QKY4_9ARAC</name>
<dbReference type="AlphaFoldDB" id="A0AAV4QKY4"/>
<reference evidence="1 2" key="1">
    <citation type="submission" date="2021-06" db="EMBL/GenBank/DDBJ databases">
        <title>Caerostris darwini draft genome.</title>
        <authorList>
            <person name="Kono N."/>
            <person name="Arakawa K."/>
        </authorList>
    </citation>
    <scope>NUCLEOTIDE SEQUENCE [LARGE SCALE GENOMIC DNA]</scope>
</reference>
<accession>A0AAV4QKY4</accession>
<dbReference type="Proteomes" id="UP001054837">
    <property type="component" value="Unassembled WGS sequence"/>
</dbReference>
<proteinExistence type="predicted"/>
<gene>
    <name evidence="1" type="ORF">CDAR_126621</name>
</gene>
<evidence type="ECO:0000313" key="1">
    <source>
        <dbReference type="EMBL" id="GIY09835.1"/>
    </source>
</evidence>
<evidence type="ECO:0000313" key="2">
    <source>
        <dbReference type="Proteomes" id="UP001054837"/>
    </source>
</evidence>